<dbReference type="AlphaFoldDB" id="V7BLU5"/>
<protein>
    <recommendedName>
        <fullName evidence="2">Knl1 C-terminal RWD domain-containing protein</fullName>
    </recommendedName>
</protein>
<feature type="compositionally biased region" description="Polar residues" evidence="1">
    <location>
        <begin position="247"/>
        <end position="259"/>
    </location>
</feature>
<evidence type="ECO:0000256" key="1">
    <source>
        <dbReference type="SAM" id="MobiDB-lite"/>
    </source>
</evidence>
<dbReference type="PANTHER" id="PTHR35707">
    <property type="entry name" value="OS06G0608100 PROTEIN"/>
    <property type="match status" value="1"/>
</dbReference>
<name>V7BLU5_PHAVU</name>
<evidence type="ECO:0000313" key="3">
    <source>
        <dbReference type="EMBL" id="ESW18003.1"/>
    </source>
</evidence>
<accession>V7BLU5</accession>
<evidence type="ECO:0000313" key="4">
    <source>
        <dbReference type="Proteomes" id="UP000000226"/>
    </source>
</evidence>
<evidence type="ECO:0000259" key="2">
    <source>
        <dbReference type="Pfam" id="PF18210"/>
    </source>
</evidence>
<dbReference type="Proteomes" id="UP000000226">
    <property type="component" value="Chromosome 6"/>
</dbReference>
<organism evidence="3 4">
    <name type="scientific">Phaseolus vulgaris</name>
    <name type="common">Kidney bean</name>
    <name type="synonym">French bean</name>
    <dbReference type="NCBI Taxonomy" id="3885"/>
    <lineage>
        <taxon>Eukaryota</taxon>
        <taxon>Viridiplantae</taxon>
        <taxon>Streptophyta</taxon>
        <taxon>Embryophyta</taxon>
        <taxon>Tracheophyta</taxon>
        <taxon>Spermatophyta</taxon>
        <taxon>Magnoliopsida</taxon>
        <taxon>eudicotyledons</taxon>
        <taxon>Gunneridae</taxon>
        <taxon>Pentapetalae</taxon>
        <taxon>rosids</taxon>
        <taxon>fabids</taxon>
        <taxon>Fabales</taxon>
        <taxon>Fabaceae</taxon>
        <taxon>Papilionoideae</taxon>
        <taxon>50 kb inversion clade</taxon>
        <taxon>NPAAA clade</taxon>
        <taxon>indigoferoid/millettioid clade</taxon>
        <taxon>Phaseoleae</taxon>
        <taxon>Phaseolus</taxon>
    </lineage>
</organism>
<keyword evidence="4" id="KW-1185">Reference proteome</keyword>
<proteinExistence type="predicted"/>
<sequence length="1057" mass="116943">MEPPKNNAQSEDETTVALKKKRLRRVSFADNEITSVHVFRRDDDSSSSPSEAPSDPSIVGFFRDLASDSEDDDKEQPQLHEEAEDGNSFLRPIGSPYTGGSSTADEGDDDDEDFPGPVSTHFIRPERLSDSGVSDDVTMDSTAFSMHYKSLARSDSGDIKTRQFDVTTPNSHSRGSYMELTERKWCGVVLDAHSAGRDSNDMSIEGEHQRSSEYDILIPPEDAAILAQAVPNDSSQRSLEGSVASPPVTQSHQTHPSDSSIEEIKESTKDATDEILPICRQLDFENGNRETPLRVGEHKGMVLDSDRKSDKVDQNPIYGSTPLLLSGGKQSFTRSSVSSAHAGNITPRLEQSVLYGPEVSVANRATSSSALSSISKMVTIEAPAISSLKKGMDVLKARFPKYSPGFPLSNKKNQEYKQDDSRRTPLFKISLTPASNTYKGLAYSNDREIQFLKSISKSSQNEETVNTKMDEGNLNSISAHVSQNDENSMSAETGASPSQLTLSMKVGDVDLADSTRKDEILVPSSPIQEVTPQLCSLQDVSPKGTVDDHGPDNNYHSVLNVSQSPLTKSGIGISSGKKRKGVQILRNRDKIDKIGRIDRTPEAHSNGSVDLQLVLEQRGSVSRERGMLGDQTSNDVDLFLKKFLAGTNHLLPPSIDKLNLRLIGRLEDILVNLQKVKETEIICSEIQSQHKITDPLNIHRDKRVAETRILLHNIAYEKAKLQLLLMKHDKLLNKVQQINSGLQECEMIKLNFFPSSSKHGAMDTQANDNCSEGKSQVSCKKVLEKKQELESLESKAKSLSKFLQSHCKMNGDESYTDTVKAVYGYFQKRMPCKSIRQNLKLWEIEDFECKDGFHKVCLNYCGYVTQRVTLNTGQSRIITSTSLNDANIGKTFPNLDAFSAFVFVLNPHTTKKFIDSCSMARETQITSSLLSNLLDVVEEVQSARIEIRNLVDAKFYAHSVQRLDLQLSFIDFHSGRKVKAVFDITSLKCGVYPSGVVPYEILDSCGGEEKSLPSSLADEIKTATERARDGYSRITNLCRCISHAVHSGFLKNQMVGN</sequence>
<dbReference type="eggNOG" id="ENOG502QT3U">
    <property type="taxonomic scope" value="Eukaryota"/>
</dbReference>
<reference evidence="4" key="1">
    <citation type="journal article" date="2014" name="Nat. Genet.">
        <title>A reference genome for common bean and genome-wide analysis of dual domestications.</title>
        <authorList>
            <person name="Schmutz J."/>
            <person name="McClean P.E."/>
            <person name="Mamidi S."/>
            <person name="Wu G.A."/>
            <person name="Cannon S.B."/>
            <person name="Grimwood J."/>
            <person name="Jenkins J."/>
            <person name="Shu S."/>
            <person name="Song Q."/>
            <person name="Chavarro C."/>
            <person name="Torres-Torres M."/>
            <person name="Geffroy V."/>
            <person name="Moghaddam S.M."/>
            <person name="Gao D."/>
            <person name="Abernathy B."/>
            <person name="Barry K."/>
            <person name="Blair M."/>
            <person name="Brick M.A."/>
            <person name="Chovatia M."/>
            <person name="Gepts P."/>
            <person name="Goodstein D.M."/>
            <person name="Gonzales M."/>
            <person name="Hellsten U."/>
            <person name="Hyten D.L."/>
            <person name="Jia G."/>
            <person name="Kelly J.D."/>
            <person name="Kudrna D."/>
            <person name="Lee R."/>
            <person name="Richard M.M."/>
            <person name="Miklas P.N."/>
            <person name="Osorno J.M."/>
            <person name="Rodrigues J."/>
            <person name="Thareau V."/>
            <person name="Urrea C.A."/>
            <person name="Wang M."/>
            <person name="Yu Y."/>
            <person name="Zhang M."/>
            <person name="Wing R.A."/>
            <person name="Cregan P.B."/>
            <person name="Rokhsar D.S."/>
            <person name="Jackson S.A."/>
        </authorList>
    </citation>
    <scope>NUCLEOTIDE SEQUENCE [LARGE SCALE GENOMIC DNA]</scope>
    <source>
        <strain evidence="4">cv. G19833</strain>
    </source>
</reference>
<feature type="compositionally biased region" description="Acidic residues" evidence="1">
    <location>
        <begin position="105"/>
        <end position="114"/>
    </location>
</feature>
<dbReference type="InterPro" id="IPR040850">
    <property type="entry name" value="Knl1_RWD_C"/>
</dbReference>
<dbReference type="PANTHER" id="PTHR35707:SF1">
    <property type="entry name" value="SPC7 KINETOCHORE PROTEIN DOMAIN-CONTAINING PROTEIN"/>
    <property type="match status" value="1"/>
</dbReference>
<dbReference type="OMA" id="DQPSHEC"/>
<feature type="domain" description="Knl1 C-terminal RWD" evidence="2">
    <location>
        <begin position="784"/>
        <end position="936"/>
    </location>
</feature>
<dbReference type="EMBL" id="CM002293">
    <property type="protein sequence ID" value="ESW18003.1"/>
    <property type="molecule type" value="Genomic_DNA"/>
</dbReference>
<feature type="region of interest" description="Disordered" evidence="1">
    <location>
        <begin position="231"/>
        <end position="270"/>
    </location>
</feature>
<gene>
    <name evidence="3" type="ORF">PHAVU_006G005000g</name>
</gene>
<feature type="compositionally biased region" description="Low complexity" evidence="1">
    <location>
        <begin position="46"/>
        <end position="57"/>
    </location>
</feature>
<feature type="region of interest" description="Disordered" evidence="1">
    <location>
        <begin position="37"/>
        <end position="135"/>
    </location>
</feature>
<dbReference type="OrthoDB" id="1929367at2759"/>
<dbReference type="Pfam" id="PF18210">
    <property type="entry name" value="Knl1_RWD_C"/>
    <property type="match status" value="1"/>
</dbReference>
<dbReference type="Gramene" id="ESW18003">
    <property type="protein sequence ID" value="ESW18003"/>
    <property type="gene ID" value="PHAVU_006G005000g"/>
</dbReference>
<dbReference type="STRING" id="3885.V7BLU5"/>